<evidence type="ECO:0000256" key="1">
    <source>
        <dbReference type="SAM" id="Phobius"/>
    </source>
</evidence>
<keyword evidence="1" id="KW-0472">Membrane</keyword>
<comment type="caution">
    <text evidence="3">The sequence shown here is derived from an EMBL/GenBank/DDBJ whole genome shotgun (WGS) entry which is preliminary data.</text>
</comment>
<evidence type="ECO:0000313" key="3">
    <source>
        <dbReference type="EMBL" id="THV38376.1"/>
    </source>
</evidence>
<dbReference type="Proteomes" id="UP000307378">
    <property type="component" value="Unassembled WGS sequence"/>
</dbReference>
<dbReference type="PANTHER" id="PTHR42709">
    <property type="entry name" value="ALKALINE PHOSPHATASE LIKE PROTEIN"/>
    <property type="match status" value="1"/>
</dbReference>
<dbReference type="EMBL" id="STGU01000002">
    <property type="protein sequence ID" value="THV38376.1"/>
    <property type="molecule type" value="Genomic_DNA"/>
</dbReference>
<accession>A0A4V4HRL8</accession>
<dbReference type="AlphaFoldDB" id="A0A4V4HRL8"/>
<evidence type="ECO:0000259" key="2">
    <source>
        <dbReference type="Pfam" id="PF09335"/>
    </source>
</evidence>
<dbReference type="PANTHER" id="PTHR42709:SF4">
    <property type="entry name" value="INNER MEMBRANE PROTEIN YQAA"/>
    <property type="match status" value="1"/>
</dbReference>
<keyword evidence="1" id="KW-0812">Transmembrane</keyword>
<feature type="transmembrane region" description="Helical" evidence="1">
    <location>
        <begin position="91"/>
        <end position="115"/>
    </location>
</feature>
<dbReference type="Pfam" id="PF09335">
    <property type="entry name" value="VTT_dom"/>
    <property type="match status" value="1"/>
</dbReference>
<dbReference type="RefSeq" id="WP_136538993.1">
    <property type="nucleotide sequence ID" value="NZ_STGU01000002.1"/>
</dbReference>
<dbReference type="InterPro" id="IPR051311">
    <property type="entry name" value="DedA_domain"/>
</dbReference>
<organism evidence="3 4">
    <name type="scientific">Rhizobium rosettiformans W3</name>
    <dbReference type="NCBI Taxonomy" id="538378"/>
    <lineage>
        <taxon>Bacteria</taxon>
        <taxon>Pseudomonadati</taxon>
        <taxon>Pseudomonadota</taxon>
        <taxon>Alphaproteobacteria</taxon>
        <taxon>Hyphomicrobiales</taxon>
        <taxon>Rhizobiaceae</taxon>
        <taxon>Rhizobium/Agrobacterium group</taxon>
        <taxon>Rhizobium</taxon>
    </lineage>
</organism>
<name>A0A4V4HRL8_9HYPH</name>
<protein>
    <submittedName>
        <fullName evidence="3">DedA family protein</fullName>
    </submittedName>
</protein>
<dbReference type="InterPro" id="IPR032816">
    <property type="entry name" value="VTT_dom"/>
</dbReference>
<feature type="transmembrane region" description="Helical" evidence="1">
    <location>
        <begin position="39"/>
        <end position="61"/>
    </location>
</feature>
<feature type="transmembrane region" description="Helical" evidence="1">
    <location>
        <begin position="121"/>
        <end position="145"/>
    </location>
</feature>
<sequence>MTALAAYLALFLAAFLAATIVPAQSEAVLVGLILADKQPLLLLLLVATTGNALGSVVNWLLGRFIEHFRDRPWFPVSPEKLARAEAWYRRFGVWSLLLSWVPIIGDPLTVVAGVLKTPFLTFLALVTLAKAGRYIVLAVVTLGVIG</sequence>
<feature type="domain" description="VTT" evidence="2">
    <location>
        <begin position="27"/>
        <end position="140"/>
    </location>
</feature>
<reference evidence="3 4" key="1">
    <citation type="submission" date="2019-04" db="EMBL/GenBank/DDBJ databases">
        <title>genome sequence of strain W3.</title>
        <authorList>
            <person name="Gao J."/>
            <person name="Sun J."/>
        </authorList>
    </citation>
    <scope>NUCLEOTIDE SEQUENCE [LARGE SCALE GENOMIC DNA]</scope>
    <source>
        <strain evidence="3 4">W3</strain>
    </source>
</reference>
<keyword evidence="1" id="KW-1133">Transmembrane helix</keyword>
<evidence type="ECO:0000313" key="4">
    <source>
        <dbReference type="Proteomes" id="UP000307378"/>
    </source>
</evidence>
<gene>
    <name evidence="3" type="ORF">FAA86_04230</name>
</gene>
<proteinExistence type="predicted"/>